<dbReference type="AlphaFoldDB" id="A0A5B0SHP5"/>
<evidence type="ECO:0000313" key="4">
    <source>
        <dbReference type="Proteomes" id="UP000325313"/>
    </source>
</evidence>
<dbReference type="EMBL" id="VDEP01000036">
    <property type="protein sequence ID" value="KAA1136024.1"/>
    <property type="molecule type" value="Genomic_DNA"/>
</dbReference>
<evidence type="ECO:0000256" key="2">
    <source>
        <dbReference type="SAM" id="Phobius"/>
    </source>
</evidence>
<organism evidence="3 4">
    <name type="scientific">Puccinia graminis f. sp. tritici</name>
    <dbReference type="NCBI Taxonomy" id="56615"/>
    <lineage>
        <taxon>Eukaryota</taxon>
        <taxon>Fungi</taxon>
        <taxon>Dikarya</taxon>
        <taxon>Basidiomycota</taxon>
        <taxon>Pucciniomycotina</taxon>
        <taxon>Pucciniomycetes</taxon>
        <taxon>Pucciniales</taxon>
        <taxon>Pucciniaceae</taxon>
        <taxon>Puccinia</taxon>
    </lineage>
</organism>
<keyword evidence="2" id="KW-0812">Transmembrane</keyword>
<feature type="region of interest" description="Disordered" evidence="1">
    <location>
        <begin position="1"/>
        <end position="23"/>
    </location>
</feature>
<gene>
    <name evidence="3" type="ORF">PGTUg99_022430</name>
</gene>
<feature type="transmembrane region" description="Helical" evidence="2">
    <location>
        <begin position="33"/>
        <end position="54"/>
    </location>
</feature>
<sequence length="63" mass="6809">MSAKAGHTPAKAGHRDDGRSLGHPPTFLFPSKLVTIFATVPSAFTDLLVLVWCCSISDWAIIR</sequence>
<keyword evidence="2" id="KW-1133">Transmembrane helix</keyword>
<protein>
    <submittedName>
        <fullName evidence="3">Uncharacterized protein</fullName>
    </submittedName>
</protein>
<evidence type="ECO:0000313" key="3">
    <source>
        <dbReference type="EMBL" id="KAA1136024.1"/>
    </source>
</evidence>
<name>A0A5B0SHP5_PUCGR</name>
<reference evidence="3 4" key="1">
    <citation type="submission" date="2019-05" db="EMBL/GenBank/DDBJ databases">
        <title>Emergence of the Ug99 lineage of the wheat stem rust pathogen through somatic hybridization.</title>
        <authorList>
            <person name="Li F."/>
            <person name="Upadhyaya N.M."/>
            <person name="Sperschneider J."/>
            <person name="Matny O."/>
            <person name="Nguyen-Phuc H."/>
            <person name="Mago R."/>
            <person name="Raley C."/>
            <person name="Miller M.E."/>
            <person name="Silverstein K.A.T."/>
            <person name="Henningsen E."/>
            <person name="Hirsch C.D."/>
            <person name="Visser B."/>
            <person name="Pretorius Z.A."/>
            <person name="Steffenson B.J."/>
            <person name="Schwessinger B."/>
            <person name="Dodds P.N."/>
            <person name="Figueroa M."/>
        </authorList>
    </citation>
    <scope>NUCLEOTIDE SEQUENCE [LARGE SCALE GENOMIC DNA]</scope>
    <source>
        <strain evidence="3 4">Ug99</strain>
    </source>
</reference>
<accession>A0A5B0SHP5</accession>
<keyword evidence="2" id="KW-0472">Membrane</keyword>
<evidence type="ECO:0000256" key="1">
    <source>
        <dbReference type="SAM" id="MobiDB-lite"/>
    </source>
</evidence>
<proteinExistence type="predicted"/>
<dbReference type="Proteomes" id="UP000325313">
    <property type="component" value="Unassembled WGS sequence"/>
</dbReference>
<comment type="caution">
    <text evidence="3">The sequence shown here is derived from an EMBL/GenBank/DDBJ whole genome shotgun (WGS) entry which is preliminary data.</text>
</comment>